<organism evidence="4 5">
    <name type="scientific">Trichogramma kaykai</name>
    <dbReference type="NCBI Taxonomy" id="54128"/>
    <lineage>
        <taxon>Eukaryota</taxon>
        <taxon>Metazoa</taxon>
        <taxon>Ecdysozoa</taxon>
        <taxon>Arthropoda</taxon>
        <taxon>Hexapoda</taxon>
        <taxon>Insecta</taxon>
        <taxon>Pterygota</taxon>
        <taxon>Neoptera</taxon>
        <taxon>Endopterygota</taxon>
        <taxon>Hymenoptera</taxon>
        <taxon>Apocrita</taxon>
        <taxon>Proctotrupomorpha</taxon>
        <taxon>Chalcidoidea</taxon>
        <taxon>Trichogrammatidae</taxon>
        <taxon>Trichogramma</taxon>
    </lineage>
</organism>
<reference evidence="4 5" key="1">
    <citation type="journal article" date="2024" name="bioRxiv">
        <title>A reference genome for Trichogramma kaykai: A tiny desert-dwelling parasitoid wasp with competing sex-ratio distorters.</title>
        <authorList>
            <person name="Culotta J."/>
            <person name="Lindsey A.R."/>
        </authorList>
    </citation>
    <scope>NUCLEOTIDE SEQUENCE [LARGE SCALE GENOMIC DNA]</scope>
    <source>
        <strain evidence="4 5">KSX58</strain>
    </source>
</reference>
<feature type="compositionally biased region" description="Basic and acidic residues" evidence="2">
    <location>
        <begin position="77"/>
        <end position="103"/>
    </location>
</feature>
<dbReference type="AlphaFoldDB" id="A0ABD2VR44"/>
<protein>
    <submittedName>
        <fullName evidence="4">Uncharacterized protein</fullName>
    </submittedName>
</protein>
<feature type="chain" id="PRO_5044881197" evidence="3">
    <location>
        <begin position="23"/>
        <end position="435"/>
    </location>
</feature>
<name>A0ABD2VR44_9HYME</name>
<evidence type="ECO:0000256" key="2">
    <source>
        <dbReference type="SAM" id="MobiDB-lite"/>
    </source>
</evidence>
<sequence>MSSSCIYPRIFLILWIVRRALASPSSKDAVFGIHYRLVCAHRSSVVPSQSCGKQLPTRSEDSKSFAKSIHVPSRKRKTDEEIHKEEHKRRDSSSVKKATDTMKKQHKSGTSSHKIPKKVDEVNVKTEPAREEDLSSNIIDITGSPVHTPVEAPGGLIVKSSDYIKALESNNETLSTILQEKIEIIAQFKDQISKKDTELEQLEKDNISLRERLEKKHEQILEKTSKQQESSEKIIDIYQKMEKTMKKNSDLSRSVDKYYAENKKLTELNKKLEKSMDISRSECERYKKNDESDKKLLQELKEQNGKLLTKNSDLAKQLAELKSMPSPKIIKKEEPVKCKCSGISSNEAEHILSIQQKIYDKLGSFERNVDNNNISNTKFAKKNWGIMSNQINDIKQIVIQTISRGESPDFQETDYHEQFERNNQPSFSGPRFHNY</sequence>
<dbReference type="Proteomes" id="UP001627154">
    <property type="component" value="Unassembled WGS sequence"/>
</dbReference>
<gene>
    <name evidence="4" type="ORF">TKK_020729</name>
</gene>
<evidence type="ECO:0000256" key="3">
    <source>
        <dbReference type="SAM" id="SignalP"/>
    </source>
</evidence>
<proteinExistence type="predicted"/>
<feature type="signal peptide" evidence="3">
    <location>
        <begin position="1"/>
        <end position="22"/>
    </location>
</feature>
<feature type="region of interest" description="Disordered" evidence="2">
    <location>
        <begin position="48"/>
        <end position="119"/>
    </location>
</feature>
<evidence type="ECO:0000313" key="4">
    <source>
        <dbReference type="EMBL" id="KAL3383362.1"/>
    </source>
</evidence>
<evidence type="ECO:0000256" key="1">
    <source>
        <dbReference type="SAM" id="Coils"/>
    </source>
</evidence>
<feature type="coiled-coil region" evidence="1">
    <location>
        <begin position="185"/>
        <end position="230"/>
    </location>
</feature>
<keyword evidence="3" id="KW-0732">Signal</keyword>
<evidence type="ECO:0000313" key="5">
    <source>
        <dbReference type="Proteomes" id="UP001627154"/>
    </source>
</evidence>
<accession>A0ABD2VR44</accession>
<dbReference type="EMBL" id="JBJJXI010000199">
    <property type="protein sequence ID" value="KAL3383362.1"/>
    <property type="molecule type" value="Genomic_DNA"/>
</dbReference>
<keyword evidence="5" id="KW-1185">Reference proteome</keyword>
<keyword evidence="1" id="KW-0175">Coiled coil</keyword>
<feature type="coiled-coil region" evidence="1">
    <location>
        <begin position="255"/>
        <end position="317"/>
    </location>
</feature>
<comment type="caution">
    <text evidence="4">The sequence shown here is derived from an EMBL/GenBank/DDBJ whole genome shotgun (WGS) entry which is preliminary data.</text>
</comment>